<proteinExistence type="predicted"/>
<name>A0AAU7TK57_9ACTN</name>
<protein>
    <submittedName>
        <fullName evidence="1">Uncharacterized protein</fullName>
    </submittedName>
</protein>
<dbReference type="EMBL" id="CP158165">
    <property type="protein sequence ID" value="XBV26878.1"/>
    <property type="molecule type" value="Genomic_DNA"/>
</dbReference>
<accession>A0AAU7TK57</accession>
<organism evidence="1">
    <name type="scientific">Kribbella sp. HUAS MG21</name>
    <dbReference type="NCBI Taxonomy" id="3160966"/>
    <lineage>
        <taxon>Bacteria</taxon>
        <taxon>Bacillati</taxon>
        <taxon>Actinomycetota</taxon>
        <taxon>Actinomycetes</taxon>
        <taxon>Propionibacteriales</taxon>
        <taxon>Kribbellaceae</taxon>
        <taxon>Kribbella</taxon>
    </lineage>
</organism>
<dbReference type="RefSeq" id="WP_350279673.1">
    <property type="nucleotide sequence ID" value="NZ_CP158165.1"/>
</dbReference>
<dbReference type="AlphaFoldDB" id="A0AAU7TK57"/>
<evidence type="ECO:0000313" key="1">
    <source>
        <dbReference type="EMBL" id="XBV26878.1"/>
    </source>
</evidence>
<sequence length="75" mass="8472">MFADGYGLDREQRRVFPAQVAARTRGSYELLLRGHQTGEQPWARLYAEGHADFWGPAADYVAAHHDAWLEALVSD</sequence>
<reference evidence="1" key="1">
    <citation type="submission" date="2024-06" db="EMBL/GenBank/DDBJ databases">
        <title>Kribbella sp. strain HUAS MG21 genome sequences.</title>
        <authorList>
            <person name="Mo P."/>
        </authorList>
    </citation>
    <scope>NUCLEOTIDE SEQUENCE</scope>
    <source>
        <strain evidence="1">HUAS MG21</strain>
    </source>
</reference>
<gene>
    <name evidence="1" type="ORF">ABN611_10720</name>
</gene>